<organism evidence="1 2">
    <name type="scientific">Thermus tengchongensis</name>
    <dbReference type="NCBI Taxonomy" id="1214928"/>
    <lineage>
        <taxon>Bacteria</taxon>
        <taxon>Thermotogati</taxon>
        <taxon>Deinococcota</taxon>
        <taxon>Deinococci</taxon>
        <taxon>Thermales</taxon>
        <taxon>Thermaceae</taxon>
        <taxon>Thermus</taxon>
    </lineage>
</organism>
<comment type="caution">
    <text evidence="1">The sequence shown here is derived from an EMBL/GenBank/DDBJ whole genome shotgun (WGS) entry which is preliminary data.</text>
</comment>
<reference evidence="1 2" key="1">
    <citation type="submission" date="2019-03" db="EMBL/GenBank/DDBJ databases">
        <title>Thermus tengchongensis species for the arsenic transformation mechanism.</title>
        <authorList>
            <person name="Yuan G.C."/>
        </authorList>
    </citation>
    <scope>NUCLEOTIDE SEQUENCE [LARGE SCALE GENOMIC DNA]</scope>
    <source>
        <strain evidence="1 2">15W</strain>
    </source>
</reference>
<protein>
    <recommendedName>
        <fullName evidence="3">DDE transposase family protein</fullName>
    </recommendedName>
</protein>
<evidence type="ECO:0000313" key="2">
    <source>
        <dbReference type="Proteomes" id="UP000297668"/>
    </source>
</evidence>
<evidence type="ECO:0008006" key="3">
    <source>
        <dbReference type="Google" id="ProtNLM"/>
    </source>
</evidence>
<gene>
    <name evidence="1" type="ORF">E0687_13310</name>
</gene>
<dbReference type="EMBL" id="SJZF01000054">
    <property type="protein sequence ID" value="TFU24808.1"/>
    <property type="molecule type" value="Genomic_DNA"/>
</dbReference>
<name>A0A4Y9F721_9DEIN</name>
<dbReference type="Proteomes" id="UP000297668">
    <property type="component" value="Unassembled WGS sequence"/>
</dbReference>
<accession>A0A4Y9F721</accession>
<sequence length="73" mass="8295">RWGVENGSFWVRDVLLREDASQVRGRGGEVLAVLRAHLVSWLNWKGIRRKKAALEAFSFNPLAALRFLGLYAV</sequence>
<dbReference type="AlphaFoldDB" id="A0A4Y9F721"/>
<evidence type="ECO:0000313" key="1">
    <source>
        <dbReference type="EMBL" id="TFU24808.1"/>
    </source>
</evidence>
<feature type="non-terminal residue" evidence="1">
    <location>
        <position position="1"/>
    </location>
</feature>
<proteinExistence type="predicted"/>